<feature type="compositionally biased region" description="Polar residues" evidence="1">
    <location>
        <begin position="859"/>
        <end position="868"/>
    </location>
</feature>
<feature type="domain" description="Cyclic nucleotide-binding" evidence="2">
    <location>
        <begin position="487"/>
        <end position="533"/>
    </location>
</feature>
<dbReference type="GO" id="GO:0005829">
    <property type="term" value="C:cytosol"/>
    <property type="evidence" value="ECO:0007669"/>
    <property type="project" value="TreeGrafter"/>
</dbReference>
<feature type="region of interest" description="Disordered" evidence="1">
    <location>
        <begin position="1"/>
        <end position="27"/>
    </location>
</feature>
<dbReference type="InterPro" id="IPR000595">
    <property type="entry name" value="cNMP-bd_dom"/>
</dbReference>
<evidence type="ECO:0000256" key="1">
    <source>
        <dbReference type="SAM" id="MobiDB-lite"/>
    </source>
</evidence>
<dbReference type="GO" id="GO:0004862">
    <property type="term" value="F:cAMP-dependent protein kinase inhibitor activity"/>
    <property type="evidence" value="ECO:0007669"/>
    <property type="project" value="TreeGrafter"/>
</dbReference>
<feature type="region of interest" description="Disordered" evidence="1">
    <location>
        <begin position="662"/>
        <end position="709"/>
    </location>
</feature>
<feature type="region of interest" description="Disordered" evidence="1">
    <location>
        <begin position="764"/>
        <end position="785"/>
    </location>
</feature>
<feature type="compositionally biased region" description="Polar residues" evidence="1">
    <location>
        <begin position="767"/>
        <end position="785"/>
    </location>
</feature>
<dbReference type="AlphaFoldDB" id="A0A078AG94"/>
<dbReference type="PROSITE" id="PS00889">
    <property type="entry name" value="CNMP_BINDING_2"/>
    <property type="match status" value="1"/>
</dbReference>
<evidence type="ECO:0000313" key="3">
    <source>
        <dbReference type="EMBL" id="CDW81320.1"/>
    </source>
</evidence>
<dbReference type="PROSITE" id="PS50042">
    <property type="entry name" value="CNMP_BINDING_3"/>
    <property type="match status" value="3"/>
</dbReference>
<feature type="compositionally biased region" description="Polar residues" evidence="1">
    <location>
        <begin position="87"/>
        <end position="98"/>
    </location>
</feature>
<accession>A0A078AG94</accession>
<dbReference type="CDD" id="cd00038">
    <property type="entry name" value="CAP_ED"/>
    <property type="match status" value="1"/>
</dbReference>
<feature type="compositionally biased region" description="Low complexity" evidence="1">
    <location>
        <begin position="846"/>
        <end position="857"/>
    </location>
</feature>
<protein>
    <recommendedName>
        <fullName evidence="2">Cyclic nucleotide-binding domain-containing protein</fullName>
    </recommendedName>
</protein>
<dbReference type="PANTHER" id="PTHR11635">
    <property type="entry name" value="CAMP-DEPENDENT PROTEIN KINASE REGULATORY CHAIN"/>
    <property type="match status" value="1"/>
</dbReference>
<evidence type="ECO:0000259" key="2">
    <source>
        <dbReference type="PROSITE" id="PS50042"/>
    </source>
</evidence>
<dbReference type="PANTHER" id="PTHR11635:SF152">
    <property type="entry name" value="CAMP-DEPENDENT PROTEIN KINASE TYPE I REGULATORY SUBUNIT-RELATED"/>
    <property type="match status" value="1"/>
</dbReference>
<dbReference type="GO" id="GO:0030552">
    <property type="term" value="F:cAMP binding"/>
    <property type="evidence" value="ECO:0007669"/>
    <property type="project" value="TreeGrafter"/>
</dbReference>
<name>A0A078AG94_STYLE</name>
<dbReference type="GO" id="GO:0034236">
    <property type="term" value="F:protein kinase A catalytic subunit binding"/>
    <property type="evidence" value="ECO:0007669"/>
    <property type="project" value="TreeGrafter"/>
</dbReference>
<dbReference type="SUPFAM" id="SSF51206">
    <property type="entry name" value="cAMP-binding domain-like"/>
    <property type="match status" value="2"/>
</dbReference>
<reference evidence="3 4" key="1">
    <citation type="submission" date="2014-06" db="EMBL/GenBank/DDBJ databases">
        <authorList>
            <person name="Swart Estienne"/>
        </authorList>
    </citation>
    <scope>NUCLEOTIDE SEQUENCE [LARGE SCALE GENOMIC DNA]</scope>
    <source>
        <strain evidence="3 4">130c</strain>
    </source>
</reference>
<keyword evidence="4" id="KW-1185">Reference proteome</keyword>
<dbReference type="GO" id="GO:0005952">
    <property type="term" value="C:cAMP-dependent protein kinase complex"/>
    <property type="evidence" value="ECO:0007669"/>
    <property type="project" value="InterPro"/>
</dbReference>
<dbReference type="Gene3D" id="2.60.120.10">
    <property type="entry name" value="Jelly Rolls"/>
    <property type="match status" value="2"/>
</dbReference>
<dbReference type="InParanoid" id="A0A078AG94"/>
<feature type="region of interest" description="Disordered" evidence="1">
    <location>
        <begin position="76"/>
        <end position="100"/>
    </location>
</feature>
<feature type="region of interest" description="Disordered" evidence="1">
    <location>
        <begin position="1065"/>
        <end position="1089"/>
    </location>
</feature>
<dbReference type="InterPro" id="IPR018488">
    <property type="entry name" value="cNMP-bd_CS"/>
</dbReference>
<feature type="domain" description="Cyclic nucleotide-binding" evidence="2">
    <location>
        <begin position="420"/>
        <end position="484"/>
    </location>
</feature>
<feature type="compositionally biased region" description="Basic and acidic residues" evidence="1">
    <location>
        <begin position="662"/>
        <end position="673"/>
    </location>
</feature>
<gene>
    <name evidence="3" type="primary">Contig5117.g5479</name>
    <name evidence="3" type="ORF">STYLEM_10335</name>
</gene>
<organism evidence="3 4">
    <name type="scientific">Stylonychia lemnae</name>
    <name type="common">Ciliate</name>
    <dbReference type="NCBI Taxonomy" id="5949"/>
    <lineage>
        <taxon>Eukaryota</taxon>
        <taxon>Sar</taxon>
        <taxon>Alveolata</taxon>
        <taxon>Ciliophora</taxon>
        <taxon>Intramacronucleata</taxon>
        <taxon>Spirotrichea</taxon>
        <taxon>Stichotrichia</taxon>
        <taxon>Sporadotrichida</taxon>
        <taxon>Oxytrichidae</taxon>
        <taxon>Stylonychinae</taxon>
        <taxon>Stylonychia</taxon>
    </lineage>
</organism>
<dbReference type="InterPro" id="IPR018490">
    <property type="entry name" value="cNMP-bd_dom_sf"/>
</dbReference>
<dbReference type="EMBL" id="CCKQ01009811">
    <property type="protein sequence ID" value="CDW81320.1"/>
    <property type="molecule type" value="Genomic_DNA"/>
</dbReference>
<feature type="compositionally biased region" description="Basic and acidic residues" evidence="1">
    <location>
        <begin position="1"/>
        <end position="18"/>
    </location>
</feature>
<dbReference type="Proteomes" id="UP000039865">
    <property type="component" value="Unassembled WGS sequence"/>
</dbReference>
<proteinExistence type="predicted"/>
<feature type="domain" description="Cyclic nucleotide-binding" evidence="2">
    <location>
        <begin position="291"/>
        <end position="338"/>
    </location>
</feature>
<dbReference type="InterPro" id="IPR014710">
    <property type="entry name" value="RmlC-like_jellyroll"/>
</dbReference>
<feature type="region of interest" description="Disordered" evidence="1">
    <location>
        <begin position="843"/>
        <end position="868"/>
    </location>
</feature>
<evidence type="ECO:0000313" key="4">
    <source>
        <dbReference type="Proteomes" id="UP000039865"/>
    </source>
</evidence>
<dbReference type="InterPro" id="IPR050503">
    <property type="entry name" value="cAMP-dep_PK_reg_su-like"/>
</dbReference>
<dbReference type="OrthoDB" id="2021138at2759"/>
<sequence>MDKKPSLKEKLDERRLQQDRLSLAQNPVMKDRIEKQLLQKTVDESQMEQVQLANQSNLSIDSKNEMKAIDLISPQNRVNSMPEPDNFVSSPKNSQKSPTMRDKNIKIESLDINFVDSKQKNETQEFLTQVAKKQSIISLVDQQRLSHMFVQQTPRGREDILLSPLKFIMPVRMYSIKRDNEYIQSFESNNLNQIVKSEQEYTSHNNSIESVRVSPLAKGDDYFNSIIEDQVQEDDNKDQRDNNLTNDPNRNFENLVDLLQKPCCDRKDSDLMLIKTYLKTKQLQLFKQNDKLAEYGEDTINQMIKAFRYQFLEGNQFLFQYGDKASTLYIIIKGSVDVRVPQDIQIEMHPSEYEEFVTKNEKYIIDESPNNDQIMNDYFYYLNHPKPAKPQNQKEPTNKYSALKIQTQPYKTQTFSFRFQQYVTTLRQGNSFGELALMYGKNRSATIETAEDTHFVTLEKKDYKKVLMEADEKKMTEELKYIRQFAILGQMTRITLHKLYLEINIMKFKRGQLVYKEGDPMTHMYLIKIGDFEQSKILRYVVQKEQGLKVLNKYFTQQKIEQPKSSIASLPIKQKKFQLALIGDFDICCLEEYFLQSKTYLSSLECKSSEGVVYQVKLEFFKKIKSDEVTKLLNHMSQDKIEFLNKRLIQIARAFKRRYKLERKSSPGKKQDSDDSEEEEQEILQNQEIKAKSQLHKTLSPKQSRGEDQKMLSQFNSIKSSAASQASNARGFNLNPQNQILTNFSTFDNRPPNRQQNSQVYVDDQAKNQQQSQIKSPLSSQTHFLETQKQTEVKIKDADLEKMDKDMLKQAKAEWGFGNRVGFYRNLLAKQLNPIRTQPFTKLRLSSQNSESQIKSSRNFDLSKQNSQQSDHNVMLSKITFPFFEGAQTTRQPQNKLPFIVPRNQQITRQPVIKQKQQSPVSQKNLYIQQKQLQVVLNTISLGQLPPQPEQQSILQGSVQPKTARVQQKILVKFQNDIIHSQIQQSRAQTPSSLSVTKSSRFSAQTNQNYFALNRAALYTDTLGTTPFNKDLNIIYKSGKKSSMNILEKNEVEMDKLMRDSMEKRRQSMHRKPLNNDELAIEGETIERF</sequence>